<evidence type="ECO:0000256" key="11">
    <source>
        <dbReference type="ARBA" id="ARBA00023235"/>
    </source>
</evidence>
<keyword evidence="12 17" id="KW-0456">Lyase</keyword>
<keyword evidence="8 17" id="KW-0521">NADP</keyword>
<feature type="binding site" evidence="17">
    <location>
        <begin position="461"/>
        <end position="465"/>
    </location>
    <ligand>
        <name>AMP</name>
        <dbReference type="ChEBI" id="CHEBI:456215"/>
    </ligand>
</feature>
<comment type="similarity">
    <text evidence="17">Belongs to the NnrD/CARKD family.</text>
</comment>
<feature type="binding site" evidence="17">
    <location>
        <position position="491"/>
    </location>
    <ligand>
        <name>(6S)-NADPHX</name>
        <dbReference type="ChEBI" id="CHEBI:64076"/>
    </ligand>
</feature>
<gene>
    <name evidence="18" type="primary">nnrE</name>
    <name evidence="17" type="synonym">nnrD</name>
    <name evidence="22" type="ORF">DBT_2260</name>
</gene>
<dbReference type="CDD" id="cd01171">
    <property type="entry name" value="YXKO-related"/>
    <property type="match status" value="1"/>
</dbReference>
<evidence type="ECO:0000256" key="7">
    <source>
        <dbReference type="ARBA" id="ARBA00022840"/>
    </source>
</evidence>
<feature type="binding site" evidence="18">
    <location>
        <position position="201"/>
    </location>
    <ligand>
        <name>K(+)</name>
        <dbReference type="ChEBI" id="CHEBI:29103"/>
    </ligand>
</feature>
<feature type="binding site" evidence="17">
    <location>
        <position position="490"/>
    </location>
    <ligand>
        <name>AMP</name>
        <dbReference type="ChEBI" id="CHEBI:456215"/>
    </ligand>
</feature>
<evidence type="ECO:0000256" key="8">
    <source>
        <dbReference type="ARBA" id="ARBA00022857"/>
    </source>
</evidence>
<accession>A0A1B9F377</accession>
<dbReference type="GO" id="GO:0046496">
    <property type="term" value="P:nicotinamide nucleotide metabolic process"/>
    <property type="evidence" value="ECO:0007669"/>
    <property type="project" value="UniProtKB-UniRule"/>
</dbReference>
<comment type="function">
    <text evidence="14 19">Bifunctional enzyme that catalyzes the epimerization of the S- and R-forms of NAD(P)HX and the dehydration of the S-form of NAD(P)HX at the expense of ADP, which is converted to AMP. This allows the repair of both epimers of NAD(P)HX, a damaged form of NAD(P)H that is a result of enzymatic or heat-dependent hydration.</text>
</comment>
<evidence type="ECO:0000313" key="22">
    <source>
        <dbReference type="EMBL" id="OCC14387.1"/>
    </source>
</evidence>
<dbReference type="HAMAP" id="MF_01965">
    <property type="entry name" value="NADHX_dehydratase"/>
    <property type="match status" value="1"/>
</dbReference>
<dbReference type="AlphaFoldDB" id="A0A1B9F377"/>
<feature type="binding site" evidence="18">
    <location>
        <position position="95"/>
    </location>
    <ligand>
        <name>K(+)</name>
        <dbReference type="ChEBI" id="CHEBI:29103"/>
    </ligand>
</feature>
<comment type="similarity">
    <text evidence="3 19">In the N-terminal section; belongs to the NnrE/AIBP family.</text>
</comment>
<dbReference type="EC" id="5.1.99.6" evidence="19"/>
<feature type="binding site" evidence="18">
    <location>
        <position position="198"/>
    </location>
    <ligand>
        <name>(6S)-NADPHX</name>
        <dbReference type="ChEBI" id="CHEBI:64076"/>
    </ligand>
</feature>
<comment type="catalytic activity">
    <reaction evidence="15 17 19">
        <text>(6S)-NADHX + ADP = AMP + phosphate + NADH + H(+)</text>
        <dbReference type="Rhea" id="RHEA:32223"/>
        <dbReference type="ChEBI" id="CHEBI:15378"/>
        <dbReference type="ChEBI" id="CHEBI:43474"/>
        <dbReference type="ChEBI" id="CHEBI:57945"/>
        <dbReference type="ChEBI" id="CHEBI:64074"/>
        <dbReference type="ChEBI" id="CHEBI:456215"/>
        <dbReference type="ChEBI" id="CHEBI:456216"/>
        <dbReference type="EC" id="4.2.1.136"/>
    </reaction>
</comment>
<comment type="function">
    <text evidence="17">Catalyzes the dehydration of the S-form of NAD(P)HX at the expense of ADP, which is converted to AMP. Together with NAD(P)HX epimerase, which catalyzes the epimerization of the S- and R-forms, the enzyme allows the repair of both epimers of NAD(P)HX, a damaged form of NAD(P)H that is a result of enzymatic or heat-dependent hydration.</text>
</comment>
<evidence type="ECO:0000256" key="12">
    <source>
        <dbReference type="ARBA" id="ARBA00023239"/>
    </source>
</evidence>
<comment type="caution">
    <text evidence="18">Lacks conserved residue(s) required for the propagation of feature annotation.</text>
</comment>
<comment type="similarity">
    <text evidence="4 19">In the C-terminal section; belongs to the NnrD/CARKD family.</text>
</comment>
<dbReference type="Pfam" id="PF01256">
    <property type="entry name" value="Carb_kinase"/>
    <property type="match status" value="1"/>
</dbReference>
<evidence type="ECO:0000256" key="14">
    <source>
        <dbReference type="ARBA" id="ARBA00025153"/>
    </source>
</evidence>
<dbReference type="GO" id="GO:0110051">
    <property type="term" value="P:metabolite repair"/>
    <property type="evidence" value="ECO:0007669"/>
    <property type="project" value="TreeGrafter"/>
</dbReference>
<evidence type="ECO:0000256" key="18">
    <source>
        <dbReference type="HAMAP-Rule" id="MF_01966"/>
    </source>
</evidence>
<feature type="binding site" evidence="17">
    <location>
        <position position="373"/>
    </location>
    <ligand>
        <name>(6S)-NADPHX</name>
        <dbReference type="ChEBI" id="CHEBI:64076"/>
    </ligand>
</feature>
<comment type="caution">
    <text evidence="22">The sequence shown here is derived from an EMBL/GenBank/DDBJ whole genome shotgun (WGS) entry which is preliminary data.</text>
</comment>
<evidence type="ECO:0000256" key="6">
    <source>
        <dbReference type="ARBA" id="ARBA00022741"/>
    </source>
</evidence>
<protein>
    <recommendedName>
        <fullName evidence="19">Bifunctional NAD(P)H-hydrate repair enzyme</fullName>
    </recommendedName>
    <alternativeName>
        <fullName evidence="19">Nicotinamide nucleotide repair protein</fullName>
    </alternativeName>
    <domain>
        <recommendedName>
            <fullName evidence="19">ADP-dependent (S)-NAD(P)H-hydrate dehydratase</fullName>
            <ecNumber evidence="19">4.2.1.136</ecNumber>
        </recommendedName>
        <alternativeName>
            <fullName evidence="19">ADP-dependent NAD(P)HX dehydratase</fullName>
        </alternativeName>
    </domain>
    <domain>
        <recommendedName>
            <fullName evidence="19">NAD(P)H-hydrate epimerase</fullName>
            <ecNumber evidence="19">5.1.99.6</ecNumber>
        </recommendedName>
    </domain>
</protein>
<dbReference type="EMBL" id="MAGO01000013">
    <property type="protein sequence ID" value="OCC14387.1"/>
    <property type="molecule type" value="Genomic_DNA"/>
</dbReference>
<evidence type="ECO:0000256" key="3">
    <source>
        <dbReference type="ARBA" id="ARBA00006001"/>
    </source>
</evidence>
<dbReference type="GO" id="GO:0052856">
    <property type="term" value="F:NAD(P)HX epimerase activity"/>
    <property type="evidence" value="ECO:0007669"/>
    <property type="project" value="UniProtKB-UniRule"/>
</dbReference>
<comment type="cofactor">
    <cofactor evidence="17">
        <name>Mg(2+)</name>
        <dbReference type="ChEBI" id="CHEBI:18420"/>
    </cofactor>
</comment>
<feature type="domain" description="YjeF C-terminal" evidence="20">
    <location>
        <begin position="265"/>
        <end position="550"/>
    </location>
</feature>
<keyword evidence="11 18" id="KW-0413">Isomerase</keyword>
<evidence type="ECO:0000313" key="23">
    <source>
        <dbReference type="Proteomes" id="UP000093080"/>
    </source>
</evidence>
<dbReference type="InterPro" id="IPR036652">
    <property type="entry name" value="YjeF_N_dom_sf"/>
</dbReference>
<dbReference type="PIRSF" id="PIRSF017184">
    <property type="entry name" value="Nnr"/>
    <property type="match status" value="1"/>
</dbReference>
<dbReference type="EC" id="4.2.1.136" evidence="19"/>
<dbReference type="PROSITE" id="PS51385">
    <property type="entry name" value="YJEF_N"/>
    <property type="match status" value="1"/>
</dbReference>
<keyword evidence="6 17" id="KW-0547">Nucleotide-binding</keyword>
<dbReference type="PANTHER" id="PTHR12592:SF0">
    <property type="entry name" value="ATP-DEPENDENT (S)-NAD(P)H-HYDRATE DEHYDRATASE"/>
    <property type="match status" value="1"/>
</dbReference>
<comment type="similarity">
    <text evidence="18">Belongs to the NnrE/AIBP family.</text>
</comment>
<comment type="catalytic activity">
    <reaction evidence="2 18 19">
        <text>(6R)-NADPHX = (6S)-NADPHX</text>
        <dbReference type="Rhea" id="RHEA:32227"/>
        <dbReference type="ChEBI" id="CHEBI:64076"/>
        <dbReference type="ChEBI" id="CHEBI:64077"/>
        <dbReference type="EC" id="5.1.99.6"/>
    </reaction>
</comment>
<feature type="binding site" evidence="17">
    <location>
        <position position="424"/>
    </location>
    <ligand>
        <name>(6S)-NADPHX</name>
        <dbReference type="ChEBI" id="CHEBI:64076"/>
    </ligand>
</feature>
<evidence type="ECO:0000256" key="1">
    <source>
        <dbReference type="ARBA" id="ARBA00000013"/>
    </source>
</evidence>
<evidence type="ECO:0000259" key="20">
    <source>
        <dbReference type="PROSITE" id="PS51383"/>
    </source>
</evidence>
<dbReference type="STRING" id="1156395.DBT_2260"/>
<keyword evidence="13" id="KW-0511">Multifunctional enzyme</keyword>
<dbReference type="Pfam" id="PF03853">
    <property type="entry name" value="YjeF_N"/>
    <property type="match status" value="1"/>
</dbReference>
<dbReference type="Proteomes" id="UP000093080">
    <property type="component" value="Unassembled WGS sequence"/>
</dbReference>
<comment type="cofactor">
    <cofactor evidence="18 19">
        <name>K(+)</name>
        <dbReference type="ChEBI" id="CHEBI:29103"/>
    </cofactor>
    <text evidence="18 19">Binds 1 potassium ion per subunit.</text>
</comment>
<keyword evidence="9 18" id="KW-0630">Potassium</keyword>
<dbReference type="GO" id="GO:0005524">
    <property type="term" value="F:ATP binding"/>
    <property type="evidence" value="ECO:0007669"/>
    <property type="project" value="UniProtKB-UniRule"/>
</dbReference>
<evidence type="ECO:0000256" key="10">
    <source>
        <dbReference type="ARBA" id="ARBA00023027"/>
    </source>
</evidence>
<comment type="function">
    <text evidence="18">Catalyzes the epimerization of the S- and R-forms of NAD(P)HX, a damaged form of NAD(P)H that is a result of enzymatic or heat-dependent hydration. This is a prerequisite for the S-specific NAD(P)H-hydrate dehydratase to allow the repair of both epimers of NAD(P)HX.</text>
</comment>
<feature type="domain" description="YjeF N-terminal" evidence="21">
    <location>
        <begin position="44"/>
        <end position="255"/>
    </location>
</feature>
<dbReference type="SUPFAM" id="SSF53613">
    <property type="entry name" value="Ribokinase-like"/>
    <property type="match status" value="1"/>
</dbReference>
<dbReference type="OrthoDB" id="9806925at2"/>
<dbReference type="InterPro" id="IPR029056">
    <property type="entry name" value="Ribokinase-like"/>
</dbReference>
<dbReference type="GO" id="GO:0046872">
    <property type="term" value="F:metal ion binding"/>
    <property type="evidence" value="ECO:0007669"/>
    <property type="project" value="UniProtKB-UniRule"/>
</dbReference>
<dbReference type="InterPro" id="IPR000631">
    <property type="entry name" value="CARKD"/>
</dbReference>
<sequence>MVFVKQLADIMLKKIFAPFCRAGFRLNTIFVKEIAMKAVNTSQMQRLDREAIEDYGIAGLILMENAGTGVFEAIQRHYPSELKKGTLIVAGPGNNGGDGFVVARKLHQKGYPLEVWILSSREKFKGDALVNLKIIEKLDLTIRYILDEDVASATKELNRFGLIIDAIFGTGLKRPVEGRFKAIINAINEAQIATASVDIPSGLSSDTGLPLGTAVKADLTITMALPKIGHILSPGAFYTGELEIVDIGIPVKAIKDADIKGELLDKDTIKGLMKERPPWGHKGTFGHAVIVAGSRGKTGAAALAAHGALRAGSGLVTVASPKCAQDTISKIIPPEVMTLWLSDAAQTGEVSEKARDELIEFLEKKKSVVLGPGIGLSLASKELQKWLITECRLPMVIDADALTTLSEDLSILKEKKAPRVLTPHPGEMARLMGCSTSEVQENRLHMATSLSKDTDSIVVLKGARTIIAEPSGRFSVNPTGNSGMGQGGMGDALSGIIGGLLAQGYTPYDAARIGVYVHGLCADILKKVKGPFGFTATELCEILPTVWKQLVGC</sequence>
<evidence type="ECO:0000256" key="9">
    <source>
        <dbReference type="ARBA" id="ARBA00022958"/>
    </source>
</evidence>
<dbReference type="HAMAP" id="MF_01966">
    <property type="entry name" value="NADHX_epimerase"/>
    <property type="match status" value="1"/>
</dbReference>
<evidence type="ECO:0000256" key="19">
    <source>
        <dbReference type="PIRNR" id="PIRNR017184"/>
    </source>
</evidence>
<reference evidence="22 23" key="1">
    <citation type="submission" date="2016-06" db="EMBL/GenBank/DDBJ databases">
        <title>Respiratory ammonification of nitrate coupled to the oxidation of elemental sulfur in deep-sea autotrophic thermophilic bacteria.</title>
        <authorList>
            <person name="Slobodkina G.B."/>
            <person name="Mardanov A.V."/>
            <person name="Ravin N.V."/>
            <person name="Frolova A.A."/>
            <person name="Viryasiv M.B."/>
            <person name="Chernyh N.A."/>
            <person name="Bonch-Osmolovskaya E.A."/>
            <person name="Slobodkin A.I."/>
        </authorList>
    </citation>
    <scope>NUCLEOTIDE SEQUENCE [LARGE SCALE GENOMIC DNA]</scope>
    <source>
        <strain evidence="22 23">S69</strain>
    </source>
</reference>
<comment type="catalytic activity">
    <reaction evidence="1 18 19">
        <text>(6R)-NADHX = (6S)-NADHX</text>
        <dbReference type="Rhea" id="RHEA:32215"/>
        <dbReference type="ChEBI" id="CHEBI:64074"/>
        <dbReference type="ChEBI" id="CHEBI:64075"/>
        <dbReference type="EC" id="5.1.99.6"/>
    </reaction>
</comment>
<name>A0A1B9F377_9BACT</name>
<evidence type="ECO:0000256" key="2">
    <source>
        <dbReference type="ARBA" id="ARBA00000909"/>
    </source>
</evidence>
<dbReference type="GO" id="GO:0052855">
    <property type="term" value="F:ADP-dependent NAD(P)H-hydrate dehydratase activity"/>
    <property type="evidence" value="ECO:0007669"/>
    <property type="project" value="UniProtKB-UniRule"/>
</dbReference>
<dbReference type="PANTHER" id="PTHR12592">
    <property type="entry name" value="ATP-DEPENDENT (S)-NAD(P)H-HYDRATE DEHYDRATASE FAMILY MEMBER"/>
    <property type="match status" value="1"/>
</dbReference>
<evidence type="ECO:0000256" key="13">
    <source>
        <dbReference type="ARBA" id="ARBA00023268"/>
    </source>
</evidence>
<keyword evidence="5 18" id="KW-0479">Metal-binding</keyword>
<dbReference type="InterPro" id="IPR004443">
    <property type="entry name" value="YjeF_N_dom"/>
</dbReference>
<dbReference type="InterPro" id="IPR030677">
    <property type="entry name" value="Nnr"/>
</dbReference>
<proteinExistence type="inferred from homology"/>
<dbReference type="SUPFAM" id="SSF64153">
    <property type="entry name" value="YjeF N-terminal domain-like"/>
    <property type="match status" value="1"/>
</dbReference>
<keyword evidence="23" id="KW-1185">Reference proteome</keyword>
<organism evidence="22 23">
    <name type="scientific">Dissulfuribacter thermophilus</name>
    <dbReference type="NCBI Taxonomy" id="1156395"/>
    <lineage>
        <taxon>Bacteria</taxon>
        <taxon>Pseudomonadati</taxon>
        <taxon>Thermodesulfobacteriota</taxon>
        <taxon>Dissulfuribacteria</taxon>
        <taxon>Dissulfuribacterales</taxon>
        <taxon>Dissulfuribacteraceae</taxon>
        <taxon>Dissulfuribacter</taxon>
    </lineage>
</organism>
<feature type="binding site" evidence="18">
    <location>
        <begin position="169"/>
        <end position="175"/>
    </location>
    <ligand>
        <name>(6S)-NADPHX</name>
        <dbReference type="ChEBI" id="CHEBI:64076"/>
    </ligand>
</feature>
<keyword evidence="10 17" id="KW-0520">NAD</keyword>
<comment type="catalytic activity">
    <reaction evidence="16 17 19">
        <text>(6S)-NADPHX + ADP = AMP + phosphate + NADPH + H(+)</text>
        <dbReference type="Rhea" id="RHEA:32235"/>
        <dbReference type="ChEBI" id="CHEBI:15378"/>
        <dbReference type="ChEBI" id="CHEBI:43474"/>
        <dbReference type="ChEBI" id="CHEBI:57783"/>
        <dbReference type="ChEBI" id="CHEBI:64076"/>
        <dbReference type="ChEBI" id="CHEBI:456215"/>
        <dbReference type="ChEBI" id="CHEBI:456216"/>
        <dbReference type="EC" id="4.2.1.136"/>
    </reaction>
</comment>
<evidence type="ECO:0000259" key="21">
    <source>
        <dbReference type="PROSITE" id="PS51385"/>
    </source>
</evidence>
<dbReference type="PATRIC" id="fig|1156395.6.peg.2290"/>
<dbReference type="NCBIfam" id="TIGR00196">
    <property type="entry name" value="yjeF_cterm"/>
    <property type="match status" value="1"/>
</dbReference>
<feature type="binding site" evidence="18">
    <location>
        <begin position="94"/>
        <end position="98"/>
    </location>
    <ligand>
        <name>(6S)-NADPHX</name>
        <dbReference type="ChEBI" id="CHEBI:64076"/>
    </ligand>
</feature>
<dbReference type="Gene3D" id="3.40.50.10260">
    <property type="entry name" value="YjeF N-terminal domain"/>
    <property type="match status" value="1"/>
</dbReference>
<keyword evidence="7 17" id="KW-0067">ATP-binding</keyword>
<dbReference type="PROSITE" id="PS51383">
    <property type="entry name" value="YJEF_C_3"/>
    <property type="match status" value="1"/>
</dbReference>
<comment type="subunit">
    <text evidence="17">Homotetramer.</text>
</comment>
<evidence type="ECO:0000256" key="5">
    <source>
        <dbReference type="ARBA" id="ARBA00022723"/>
    </source>
</evidence>
<evidence type="ECO:0000256" key="16">
    <source>
        <dbReference type="ARBA" id="ARBA00049209"/>
    </source>
</evidence>
<feature type="binding site" evidence="18">
    <location>
        <position position="165"/>
    </location>
    <ligand>
        <name>K(+)</name>
        <dbReference type="ChEBI" id="CHEBI:29103"/>
    </ligand>
</feature>
<evidence type="ECO:0000256" key="4">
    <source>
        <dbReference type="ARBA" id="ARBA00009524"/>
    </source>
</evidence>
<dbReference type="Gene3D" id="3.40.1190.20">
    <property type="match status" value="1"/>
</dbReference>
<evidence type="ECO:0000256" key="15">
    <source>
        <dbReference type="ARBA" id="ARBA00048238"/>
    </source>
</evidence>
<evidence type="ECO:0000256" key="17">
    <source>
        <dbReference type="HAMAP-Rule" id="MF_01965"/>
    </source>
</evidence>
<feature type="binding site" evidence="17">
    <location>
        <position position="300"/>
    </location>
    <ligand>
        <name>(6S)-NADPHX</name>
        <dbReference type="ChEBI" id="CHEBI:64076"/>
    </ligand>
</feature>
<dbReference type="NCBIfam" id="TIGR00197">
    <property type="entry name" value="yjeF_nterm"/>
    <property type="match status" value="1"/>
</dbReference>